<dbReference type="GO" id="GO:0008270">
    <property type="term" value="F:zinc ion binding"/>
    <property type="evidence" value="ECO:0007669"/>
    <property type="project" value="UniProtKB-KW"/>
</dbReference>
<feature type="region of interest" description="Disordered" evidence="6">
    <location>
        <begin position="589"/>
        <end position="616"/>
    </location>
</feature>
<evidence type="ECO:0000256" key="6">
    <source>
        <dbReference type="SAM" id="MobiDB-lite"/>
    </source>
</evidence>
<dbReference type="EMBL" id="JAWWNJ010000021">
    <property type="protein sequence ID" value="KAK7034395.1"/>
    <property type="molecule type" value="Genomic_DNA"/>
</dbReference>
<feature type="compositionally biased region" description="Polar residues" evidence="6">
    <location>
        <begin position="1"/>
        <end position="12"/>
    </location>
</feature>
<name>A0AAW0C790_9AGAR</name>
<keyword evidence="4" id="KW-0862">Zinc</keyword>
<evidence type="ECO:0000256" key="3">
    <source>
        <dbReference type="ARBA" id="ARBA00022771"/>
    </source>
</evidence>
<evidence type="ECO:0000313" key="7">
    <source>
        <dbReference type="EMBL" id="KAK7034395.1"/>
    </source>
</evidence>
<evidence type="ECO:0000256" key="5">
    <source>
        <dbReference type="ARBA" id="ARBA00023242"/>
    </source>
</evidence>
<evidence type="ECO:0000256" key="2">
    <source>
        <dbReference type="ARBA" id="ARBA00022723"/>
    </source>
</evidence>
<keyword evidence="5" id="KW-0539">Nucleus</keyword>
<protein>
    <recommendedName>
        <fullName evidence="9">Transposase</fullName>
    </recommendedName>
</protein>
<keyword evidence="2" id="KW-0479">Metal-binding</keyword>
<comment type="caution">
    <text evidence="7">The sequence shown here is derived from an EMBL/GenBank/DDBJ whole genome shotgun (WGS) entry which is preliminary data.</text>
</comment>
<feature type="region of interest" description="Disordered" evidence="6">
    <location>
        <begin position="1"/>
        <end position="56"/>
    </location>
</feature>
<dbReference type="PANTHER" id="PTHR46481:SF10">
    <property type="entry name" value="ZINC FINGER BED DOMAIN-CONTAINING PROTEIN 39"/>
    <property type="match status" value="1"/>
</dbReference>
<proteinExistence type="predicted"/>
<dbReference type="PANTHER" id="PTHR46481">
    <property type="entry name" value="ZINC FINGER BED DOMAIN-CONTAINING PROTEIN 4"/>
    <property type="match status" value="1"/>
</dbReference>
<dbReference type="SUPFAM" id="SSF53098">
    <property type="entry name" value="Ribonuclease H-like"/>
    <property type="match status" value="1"/>
</dbReference>
<keyword evidence="8" id="KW-1185">Reference proteome</keyword>
<comment type="subcellular location">
    <subcellularLocation>
        <location evidence="1">Nucleus</location>
    </subcellularLocation>
</comment>
<reference evidence="7 8" key="1">
    <citation type="journal article" date="2024" name="J Genomics">
        <title>Draft genome sequencing and assembly of Favolaschia claudopus CIRM-BRFM 2984 isolated from oak limbs.</title>
        <authorList>
            <person name="Navarro D."/>
            <person name="Drula E."/>
            <person name="Chaduli D."/>
            <person name="Cazenave R."/>
            <person name="Ahrendt S."/>
            <person name="Wang J."/>
            <person name="Lipzen A."/>
            <person name="Daum C."/>
            <person name="Barry K."/>
            <person name="Grigoriev I.V."/>
            <person name="Favel A."/>
            <person name="Rosso M.N."/>
            <person name="Martin F."/>
        </authorList>
    </citation>
    <scope>NUCLEOTIDE SEQUENCE [LARGE SCALE GENOMIC DNA]</scope>
    <source>
        <strain evidence="7 8">CIRM-BRFM 2984</strain>
    </source>
</reference>
<dbReference type="AlphaFoldDB" id="A0AAW0C790"/>
<evidence type="ECO:0000256" key="1">
    <source>
        <dbReference type="ARBA" id="ARBA00004123"/>
    </source>
</evidence>
<sequence length="692" mass="77497">MSTPLQSIQNESLAGRAPPSPPPSPLLTRHDENRAPEPSPATVERPAKRRKVDVDSINNKTDEEVWNFEDSEIIDGLRSKWKSDAYNHFTPSLVRDLSTTPRTIKIVLTCKFGDPKHNSFERLRSATGTFNTSNMLSSVKTCVSRDPSRASSIIVQPAPPGALEYSEAMHRTLIALRCSCSKRAFNQVEDKWYRLEVEMLRPGTVVPSADTVAEDVQRLYVLLARDVKKYFAQRNRELHNLVDGWTAPIEDQYLGAVIVWEDAGKIFEIVLEFIPLTDRHTGEYLASELAEVLNKYGLAAFLHFLMMDNAGNCNTTATCLVRHIPTFRGMLARGRCFTHIIQLVAKAVISFFFKQAKRKKTVKAKTGSVKRSTAVTAPIESDDVEEVILWEDYPSADAEDLALAAEIHEPEDDTAPTGQDLHDAKVTNTIRDVAIRDMRAGGIVISAVEEKDALKLGSYKFTARQKTLAVELETILEVLDGPTKLFQSQNRPLIVDVIPEMEDLDYMLRSINESSDLSNVTRVAAYAGLLVLRKYYALLDDCEAYRIAIVMCPDRKLQWFRERGWKDDQISEIRSLVIRRFTESYKTSASATPAATSPSDTISTSSTSKKSRLSDRFRRPTVSFDNTTSESDNIHTYLDAPSTEPTSGVIEYWNSRLTSTNPSIPATPDLARFGLSFCSCPEAQLSFDSCIR</sequence>
<dbReference type="InterPro" id="IPR012337">
    <property type="entry name" value="RNaseH-like_sf"/>
</dbReference>
<dbReference type="Proteomes" id="UP001362999">
    <property type="component" value="Unassembled WGS sequence"/>
</dbReference>
<keyword evidence="3" id="KW-0863">Zinc-finger</keyword>
<dbReference type="InterPro" id="IPR052035">
    <property type="entry name" value="ZnF_BED_domain_contain"/>
</dbReference>
<feature type="compositionally biased region" description="Low complexity" evidence="6">
    <location>
        <begin position="589"/>
        <end position="608"/>
    </location>
</feature>
<evidence type="ECO:0000313" key="8">
    <source>
        <dbReference type="Proteomes" id="UP001362999"/>
    </source>
</evidence>
<gene>
    <name evidence="7" type="ORF">R3P38DRAFT_3185246</name>
</gene>
<evidence type="ECO:0008006" key="9">
    <source>
        <dbReference type="Google" id="ProtNLM"/>
    </source>
</evidence>
<organism evidence="7 8">
    <name type="scientific">Favolaschia claudopus</name>
    <dbReference type="NCBI Taxonomy" id="2862362"/>
    <lineage>
        <taxon>Eukaryota</taxon>
        <taxon>Fungi</taxon>
        <taxon>Dikarya</taxon>
        <taxon>Basidiomycota</taxon>
        <taxon>Agaricomycotina</taxon>
        <taxon>Agaricomycetes</taxon>
        <taxon>Agaricomycetidae</taxon>
        <taxon>Agaricales</taxon>
        <taxon>Marasmiineae</taxon>
        <taxon>Mycenaceae</taxon>
        <taxon>Favolaschia</taxon>
    </lineage>
</organism>
<dbReference type="GO" id="GO:0005634">
    <property type="term" value="C:nucleus"/>
    <property type="evidence" value="ECO:0007669"/>
    <property type="project" value="UniProtKB-SubCell"/>
</dbReference>
<accession>A0AAW0C790</accession>
<evidence type="ECO:0000256" key="4">
    <source>
        <dbReference type="ARBA" id="ARBA00022833"/>
    </source>
</evidence>